<proteinExistence type="predicted"/>
<evidence type="ECO:0000313" key="12">
    <source>
        <dbReference type="EMBL" id="CRI73000.1"/>
    </source>
</evidence>
<dbReference type="KEGG" id="cpn:CPn_0354"/>
<dbReference type="EMBL" id="LN847244">
    <property type="protein sequence ID" value="CRI49252.1"/>
    <property type="molecule type" value="Genomic_DNA"/>
</dbReference>
<dbReference type="Pfam" id="PF07146">
    <property type="entry name" value="DUF1389"/>
    <property type="match status" value="1"/>
</dbReference>
<dbReference type="EMBL" id="LN849038">
    <property type="protein sequence ID" value="CRI73000.1"/>
    <property type="molecule type" value="Genomic_DNA"/>
</dbReference>
<dbReference type="OrthoDB" id="17928at2"/>
<dbReference type="Proteomes" id="UP000000801">
    <property type="component" value="Chromosome"/>
</dbReference>
<evidence type="ECO:0000313" key="2">
    <source>
        <dbReference type="EMBL" id="AAD18498.1"/>
    </source>
</evidence>
<feature type="transmembrane region" description="Helical" evidence="1">
    <location>
        <begin position="27"/>
        <end position="50"/>
    </location>
</feature>
<dbReference type="EMBL" id="LN847003">
    <property type="protein sequence ID" value="CRI40232.1"/>
    <property type="molecule type" value="Genomic_DNA"/>
</dbReference>
<keyword evidence="1" id="KW-0472">Membrane</keyword>
<dbReference type="AlphaFoldDB" id="A0A0F7WDZ9"/>
<dbReference type="EMBL" id="LN846998">
    <property type="protein sequence ID" value="CRI37966.1"/>
    <property type="molecule type" value="Genomic_DNA"/>
</dbReference>
<feature type="transmembrane region" description="Helical" evidence="1">
    <location>
        <begin position="56"/>
        <end position="74"/>
    </location>
</feature>
<reference evidence="2 13" key="1">
    <citation type="journal article" date="1999" name="Nat. Genet.">
        <title>Comparative genomes of Chlamydia pneumoniae and C. trachomatis.</title>
        <authorList>
            <person name="Kalman S."/>
            <person name="Mitchell W."/>
            <person name="Marathe R."/>
            <person name="Lammel C."/>
            <person name="Fan J."/>
            <person name="Hyman R.W."/>
            <person name="Olinger L."/>
            <person name="Grimwood J."/>
            <person name="Davis R.W."/>
            <person name="Stephens R.S."/>
        </authorList>
    </citation>
    <scope>NUCLEOTIDE SEQUENCE [LARGE SCALE GENOMIC DNA]</scope>
    <source>
        <strain evidence="2 13">CWL029</strain>
    </source>
</reference>
<evidence type="ECO:0000313" key="10">
    <source>
        <dbReference type="EMBL" id="CRI51509.1"/>
    </source>
</evidence>
<evidence type="ECO:0000313" key="5">
    <source>
        <dbReference type="EMBL" id="CRI41364.1"/>
    </source>
</evidence>
<evidence type="ECO:0000313" key="4">
    <source>
        <dbReference type="EMBL" id="CRI40232.1"/>
    </source>
</evidence>
<protein>
    <submittedName>
        <fullName evidence="3">Uncharacterized protein</fullName>
    </submittedName>
</protein>
<dbReference type="EMBL" id="LN847245">
    <property type="protein sequence ID" value="CRI51509.1"/>
    <property type="molecule type" value="Genomic_DNA"/>
</dbReference>
<dbReference type="HOGENOM" id="CLU_612078_0_0_0"/>
<evidence type="ECO:0000313" key="11">
    <source>
        <dbReference type="EMBL" id="CRI52742.1"/>
    </source>
</evidence>
<dbReference type="GeneID" id="45050400"/>
<reference evidence="3" key="2">
    <citation type="submission" date="2015-05" db="EMBL/GenBank/DDBJ databases">
        <authorList>
            <person name="Rattei Thomas"/>
        </authorList>
    </citation>
    <scope>NUCLEOTIDE SEQUENCE</scope>
    <source>
        <strain evidence="3">CV15</strain>
        <strain evidence="4">CWL029c</strain>
        <strain evidence="5">GiD</strain>
        <strain evidence="6">MUL2216</strain>
        <strain evidence="7">Panola</strain>
        <strain evidence="9">PB1</strain>
        <strain evidence="8">U1271</strain>
        <strain evidence="10">UZG1</strain>
        <strain evidence="11">Wien2</strain>
        <strain evidence="12">YK41</strain>
    </source>
</reference>
<evidence type="ECO:0000313" key="3">
    <source>
        <dbReference type="EMBL" id="CRI37966.1"/>
    </source>
</evidence>
<evidence type="ECO:0000313" key="8">
    <source>
        <dbReference type="EMBL" id="CRI49252.1"/>
    </source>
</evidence>
<dbReference type="EMBL" id="LN847240">
    <property type="protein sequence ID" value="CRI50382.1"/>
    <property type="molecule type" value="Genomic_DNA"/>
</dbReference>
<keyword evidence="1" id="KW-1133">Transmembrane helix</keyword>
<dbReference type="EMBL" id="LN847253">
    <property type="protein sequence ID" value="CRI52742.1"/>
    <property type="molecule type" value="Genomic_DNA"/>
</dbReference>
<dbReference type="EMBL" id="AE001363">
    <property type="protein sequence ID" value="AAD18498.1"/>
    <property type="molecule type" value="Genomic_DNA"/>
</dbReference>
<dbReference type="PATRIC" id="fig|115713.3.peg.391"/>
<dbReference type="EMBL" id="LN847008">
    <property type="protein sequence ID" value="CRI41364.1"/>
    <property type="molecule type" value="Genomic_DNA"/>
</dbReference>
<evidence type="ECO:0000313" key="13">
    <source>
        <dbReference type="Proteomes" id="UP000000801"/>
    </source>
</evidence>
<dbReference type="EMBL" id="LN847232">
    <property type="protein sequence ID" value="CRI46958.1"/>
    <property type="molecule type" value="Genomic_DNA"/>
</dbReference>
<keyword evidence="1" id="KW-0812">Transmembrane</keyword>
<gene>
    <name evidence="2" type="ordered locus">CPn_0354</name>
    <name evidence="3" type="ORF">BN1224_CV15_B_02890</name>
    <name evidence="5" type="ORF">BN1224_GiD_A_03650</name>
    <name evidence="6" type="ORF">BN1224_MUL2216_E_00890</name>
    <name evidence="7" type="ORF">BN1224_Panola_F_00210</name>
    <name evidence="9" type="ORF">BN1224_PB1_B_03510</name>
    <name evidence="8" type="ORF">BN1224_U1271_C_01920</name>
    <name evidence="10" type="ORF">BN1224_UZG1_A_03640</name>
    <name evidence="11" type="ORF">BN1224_Wien2_F_00050</name>
    <name evidence="12" type="ORF">BN1224_YK41_BM_00010</name>
    <name evidence="4" type="ORF">CWL029c_C_01920</name>
</gene>
<evidence type="ECO:0000313" key="6">
    <source>
        <dbReference type="EMBL" id="CRI45828.1"/>
    </source>
</evidence>
<accession>A0A0F7WDZ9</accession>
<dbReference type="InterPro" id="IPR010792">
    <property type="entry name" value="DUF1389"/>
</dbReference>
<dbReference type="EMBL" id="LN847226">
    <property type="protein sequence ID" value="CRI45828.1"/>
    <property type="molecule type" value="Genomic_DNA"/>
</dbReference>
<evidence type="ECO:0000256" key="1">
    <source>
        <dbReference type="SAM" id="Phobius"/>
    </source>
</evidence>
<evidence type="ECO:0000313" key="9">
    <source>
        <dbReference type="EMBL" id="CRI50382.1"/>
    </source>
</evidence>
<organism evidence="3">
    <name type="scientific">Chlamydia pneumoniae</name>
    <name type="common">Chlamydophila pneumoniae</name>
    <dbReference type="NCBI Taxonomy" id="83558"/>
    <lineage>
        <taxon>Bacteria</taxon>
        <taxon>Pseudomonadati</taxon>
        <taxon>Chlamydiota</taxon>
        <taxon>Chlamydiia</taxon>
        <taxon>Chlamydiales</taxon>
        <taxon>Chlamydiaceae</taxon>
        <taxon>Chlamydia/Chlamydophila group</taxon>
        <taxon>Chlamydia</taxon>
    </lineage>
</organism>
<name>A0A0F7WDZ9_CHLPN</name>
<evidence type="ECO:0000313" key="7">
    <source>
        <dbReference type="EMBL" id="CRI46958.1"/>
    </source>
</evidence>
<dbReference type="RefSeq" id="WP_010882997.1">
    <property type="nucleotide sequence ID" value="NZ_CP160064.1"/>
</dbReference>
<sequence length="447" mass="50619">MSNITSPVIQNNRSCNYYFELKNSTTIHIVISAILLCGALIAFLCVAAPVSYILSGALLGLGLLIALIGVILGIKKITPMISSKEQVFPQELVNRIRAHYPKFVSDFVSEAKPNLKDLISFIDLLNQLHSEVGSSTNYNVSEELQQKIDTFEGIARLKNEVRTASLKRLESAASSRPLFPSLPKILQKVFPFFWLGEFISAGSKVVELHRVKKIGGSLEEDLSDYIKPEMLPTYWLIPLDFRPTNSSILNLHTLVLARVLTRDVFQHLKYAALNGEWNLNHSDLNTMKQQLFAKYHAAYQSYKHLSQPSLQEDEFYNLLLCIFKHRYSWKQMSLIKTVPADLWENLCCLTLDHTGRPQDMEFASLIGTLYTQGLIHKESEAFLSSLTLLSLDQFKTIRRQSTNIAMFLENLATHNSTFRSLPPITVHPLKRSVFSQPEEDESSLLIG</sequence>